<dbReference type="EMBL" id="WUMK01000018">
    <property type="protein sequence ID" value="MXN49250.1"/>
    <property type="molecule type" value="Genomic_DNA"/>
</dbReference>
<dbReference type="Pfam" id="PF00389">
    <property type="entry name" value="2-Hacid_dh"/>
    <property type="match status" value="1"/>
</dbReference>
<dbReference type="CDD" id="cd05299">
    <property type="entry name" value="CtBP_dh"/>
    <property type="match status" value="1"/>
</dbReference>
<dbReference type="InterPro" id="IPR029753">
    <property type="entry name" value="D-isomer_DH_CS"/>
</dbReference>
<name>A0A6N8SQN5_9HYPH</name>
<dbReference type="Gene3D" id="3.40.50.720">
    <property type="entry name" value="NAD(P)-binding Rossmann-like Domain"/>
    <property type="match status" value="2"/>
</dbReference>
<evidence type="ECO:0000256" key="1">
    <source>
        <dbReference type="ARBA" id="ARBA00005854"/>
    </source>
</evidence>
<evidence type="ECO:0000256" key="2">
    <source>
        <dbReference type="ARBA" id="ARBA00023002"/>
    </source>
</evidence>
<proteinExistence type="inferred from homology"/>
<dbReference type="PANTHER" id="PTHR43761:SF1">
    <property type="entry name" value="D-ISOMER SPECIFIC 2-HYDROXYACID DEHYDROGENASE CATALYTIC DOMAIN-CONTAINING PROTEIN-RELATED"/>
    <property type="match status" value="1"/>
</dbReference>
<feature type="domain" description="D-isomer specific 2-hydroxyacid dehydrogenase catalytic" evidence="5">
    <location>
        <begin position="28"/>
        <end position="332"/>
    </location>
</feature>
<reference evidence="7 8" key="1">
    <citation type="submission" date="2019-12" db="EMBL/GenBank/DDBJ databases">
        <title>Shinella kummerowiae sp. nov., a symbiotic bacterium isolated from root nodules of the herbal legume Kummerowia stipulacea.</title>
        <authorList>
            <person name="Gao J."/>
        </authorList>
    </citation>
    <scope>NUCLEOTIDE SEQUENCE [LARGE SCALE GENOMIC DNA]</scope>
    <source>
        <strain evidence="7 8">CCBAU 25048</strain>
    </source>
</reference>
<accession>A0A6N8SQN5</accession>
<evidence type="ECO:0000259" key="5">
    <source>
        <dbReference type="Pfam" id="PF00389"/>
    </source>
</evidence>
<dbReference type="PROSITE" id="PS00671">
    <property type="entry name" value="D_2_HYDROXYACID_DH_3"/>
    <property type="match status" value="1"/>
</dbReference>
<dbReference type="Pfam" id="PF02826">
    <property type="entry name" value="2-Hacid_dh_C"/>
    <property type="match status" value="1"/>
</dbReference>
<dbReference type="InterPro" id="IPR043322">
    <property type="entry name" value="CtBP"/>
</dbReference>
<dbReference type="GO" id="GO:0051287">
    <property type="term" value="F:NAD binding"/>
    <property type="evidence" value="ECO:0007669"/>
    <property type="project" value="InterPro"/>
</dbReference>
<dbReference type="RefSeq" id="WP_160862734.1">
    <property type="nucleotide sequence ID" value="NZ_JAODWE010000018.1"/>
</dbReference>
<dbReference type="SUPFAM" id="SSF51735">
    <property type="entry name" value="NAD(P)-binding Rossmann-fold domains"/>
    <property type="match status" value="1"/>
</dbReference>
<dbReference type="InterPro" id="IPR050418">
    <property type="entry name" value="D-iso_2-hydroxyacid_DH_PdxB"/>
</dbReference>
<evidence type="ECO:0000256" key="3">
    <source>
        <dbReference type="ARBA" id="ARBA00023027"/>
    </source>
</evidence>
<dbReference type="InterPro" id="IPR006140">
    <property type="entry name" value="D-isomer_DH_NAD-bd"/>
</dbReference>
<dbReference type="InterPro" id="IPR006139">
    <property type="entry name" value="D-isomer_2_OHA_DH_cat_dom"/>
</dbReference>
<evidence type="ECO:0000313" key="8">
    <source>
        <dbReference type="Proteomes" id="UP000435802"/>
    </source>
</evidence>
<evidence type="ECO:0000259" key="6">
    <source>
        <dbReference type="Pfam" id="PF02826"/>
    </source>
</evidence>
<dbReference type="OrthoDB" id="9793626at2"/>
<dbReference type="SUPFAM" id="SSF52283">
    <property type="entry name" value="Formate/glycerate dehydrogenase catalytic domain-like"/>
    <property type="match status" value="1"/>
</dbReference>
<gene>
    <name evidence="7" type="ORF">GR138_29060</name>
</gene>
<keyword evidence="2 4" id="KW-0560">Oxidoreductase</keyword>
<feature type="domain" description="D-isomer specific 2-hydroxyacid dehydrogenase NAD-binding" evidence="6">
    <location>
        <begin position="111"/>
        <end position="300"/>
    </location>
</feature>
<dbReference type="InterPro" id="IPR036291">
    <property type="entry name" value="NAD(P)-bd_dom_sf"/>
</dbReference>
<keyword evidence="8" id="KW-1185">Reference proteome</keyword>
<evidence type="ECO:0000313" key="7">
    <source>
        <dbReference type="EMBL" id="MXN49250.1"/>
    </source>
</evidence>
<evidence type="ECO:0000256" key="4">
    <source>
        <dbReference type="RuleBase" id="RU003719"/>
    </source>
</evidence>
<keyword evidence="3" id="KW-0520">NAD</keyword>
<organism evidence="7 8">
    <name type="scientific">Shinella kummerowiae</name>
    <dbReference type="NCBI Taxonomy" id="417745"/>
    <lineage>
        <taxon>Bacteria</taxon>
        <taxon>Pseudomonadati</taxon>
        <taxon>Pseudomonadota</taxon>
        <taxon>Alphaproteobacteria</taxon>
        <taxon>Hyphomicrobiales</taxon>
        <taxon>Rhizobiaceae</taxon>
        <taxon>Shinella</taxon>
    </lineage>
</organism>
<dbReference type="AlphaFoldDB" id="A0A6N8SQN5"/>
<dbReference type="GO" id="GO:0016616">
    <property type="term" value="F:oxidoreductase activity, acting on the CH-OH group of donors, NAD or NADP as acceptor"/>
    <property type="evidence" value="ECO:0007669"/>
    <property type="project" value="InterPro"/>
</dbReference>
<sequence>MTRFKVLVPDAHISDLDLERSVTGDQLDFVHFDEIDPATIPDEMWRSCDAILIWHRMKLTADVVAKLDRCRLVVRVGVGFDNVDSKACRERGIPVSNVPNYGTTEVADHALAMLLHLVRGLGTYENRLKADLVAGFLAENVPVVRRIRGTTFGAIGMGRIGTAVARRAAAFDMKVIYYDPFASEGHELGLGIERVQSQEELLQRSEIVSVHVPLSAETRNLIGAVELASMQPGGILLNIARGGLVDVDAVYAALKSGHLAAAGLDVLPKEPPFPPPKLVEAWQSNADWLAGRLIVTPHAAFYSEAGYIDMRTFAAEILRDYLVTGRLRNNVNPGWDRSAA</sequence>
<comment type="caution">
    <text evidence="7">The sequence shown here is derived from an EMBL/GenBank/DDBJ whole genome shotgun (WGS) entry which is preliminary data.</text>
</comment>
<dbReference type="GO" id="GO:0003714">
    <property type="term" value="F:transcription corepressor activity"/>
    <property type="evidence" value="ECO:0007669"/>
    <property type="project" value="InterPro"/>
</dbReference>
<comment type="similarity">
    <text evidence="1 4">Belongs to the D-isomer specific 2-hydroxyacid dehydrogenase family.</text>
</comment>
<protein>
    <submittedName>
        <fullName evidence="7">C-terminal binding protein</fullName>
    </submittedName>
</protein>
<dbReference type="Proteomes" id="UP000435802">
    <property type="component" value="Unassembled WGS sequence"/>
</dbReference>
<dbReference type="PANTHER" id="PTHR43761">
    <property type="entry name" value="D-ISOMER SPECIFIC 2-HYDROXYACID DEHYDROGENASE FAMILY PROTEIN (AFU_ORTHOLOGUE AFUA_1G13630)"/>
    <property type="match status" value="1"/>
</dbReference>